<keyword evidence="3" id="KW-1185">Reference proteome</keyword>
<feature type="transmembrane region" description="Helical" evidence="1">
    <location>
        <begin position="284"/>
        <end position="307"/>
    </location>
</feature>
<feature type="transmembrane region" description="Helical" evidence="1">
    <location>
        <begin position="402"/>
        <end position="424"/>
    </location>
</feature>
<gene>
    <name evidence="2" type="ORF">EZJ44_00935</name>
</gene>
<evidence type="ECO:0000313" key="3">
    <source>
        <dbReference type="Proteomes" id="UP000293036"/>
    </source>
</evidence>
<feature type="transmembrane region" description="Helical" evidence="1">
    <location>
        <begin position="157"/>
        <end position="178"/>
    </location>
</feature>
<proteinExistence type="predicted"/>
<accession>A0A4V6MYT9</accession>
<keyword evidence="1" id="KW-1133">Transmembrane helix</keyword>
<feature type="transmembrane region" description="Helical" evidence="1">
    <location>
        <begin position="204"/>
        <end position="226"/>
    </location>
</feature>
<evidence type="ECO:0000313" key="2">
    <source>
        <dbReference type="EMBL" id="TBW23734.1"/>
    </source>
</evidence>
<dbReference type="RefSeq" id="WP_131279208.1">
    <property type="nucleotide sequence ID" value="NZ_JBHSLR010000009.1"/>
</dbReference>
<dbReference type="EMBL" id="SJDT01000001">
    <property type="protein sequence ID" value="TBW23734.1"/>
    <property type="molecule type" value="Genomic_DNA"/>
</dbReference>
<feature type="transmembrane region" description="Helical" evidence="1">
    <location>
        <begin position="314"/>
        <end position="335"/>
    </location>
</feature>
<name>A0A4V6MYT9_9ACTO</name>
<dbReference type="AlphaFoldDB" id="A0A4V6MYT9"/>
<dbReference type="Proteomes" id="UP000293036">
    <property type="component" value="Unassembled WGS sequence"/>
</dbReference>
<keyword evidence="1" id="KW-0472">Membrane</keyword>
<organism evidence="2 3">
    <name type="scientific">Arcanobacterium bovis</name>
    <dbReference type="NCBI Taxonomy" id="2529275"/>
    <lineage>
        <taxon>Bacteria</taxon>
        <taxon>Bacillati</taxon>
        <taxon>Actinomycetota</taxon>
        <taxon>Actinomycetes</taxon>
        <taxon>Actinomycetales</taxon>
        <taxon>Actinomycetaceae</taxon>
        <taxon>Arcanobacterium</taxon>
    </lineage>
</organism>
<reference evidence="2 3" key="1">
    <citation type="submission" date="2019-02" db="EMBL/GenBank/DDBJ databases">
        <title>Arcanobacterium bovis sp. nov., isolated from the milk of a cow with mastitis.</title>
        <authorList>
            <person name="Sammra O."/>
            <person name="Foster G."/>
            <person name="Hassan A."/>
            <person name="Alssahen M."/>
            <person name="Laemmler C."/>
            <person name="Borowiak M."/>
            <person name="Malorny B."/>
            <person name="Abdulmawjood A."/>
        </authorList>
    </citation>
    <scope>NUCLEOTIDE SEQUENCE [LARGE SCALE GENOMIC DNA]</scope>
    <source>
        <strain evidence="2 3">C605018/01/1</strain>
    </source>
</reference>
<protein>
    <submittedName>
        <fullName evidence="2">Uncharacterized protein</fullName>
    </submittedName>
</protein>
<feature type="transmembrane region" description="Helical" evidence="1">
    <location>
        <begin position="35"/>
        <end position="58"/>
    </location>
</feature>
<comment type="caution">
    <text evidence="2">The sequence shown here is derived from an EMBL/GenBank/DDBJ whole genome shotgun (WGS) entry which is preliminary data.</text>
</comment>
<feature type="transmembrane region" description="Helical" evidence="1">
    <location>
        <begin position="64"/>
        <end position="82"/>
    </location>
</feature>
<evidence type="ECO:0000256" key="1">
    <source>
        <dbReference type="SAM" id="Phobius"/>
    </source>
</evidence>
<feature type="transmembrane region" description="Helical" evidence="1">
    <location>
        <begin position="238"/>
        <end position="264"/>
    </location>
</feature>
<sequence>MTAKILSLAVCLCFLVFLVLQGKQWRGIPRSRTRMWRRVLIVFDSVLASCFVLTLVAAWNDYPLMAGFKITTYVLVLFELLFRGKLNRYLTRVDESGTKLIRYMIRLFCHRIRASPSAIKPALKYAVEHIKDPVVIDEIETPFQFSTRRVASSEKKFFILASVVILIFSIVILSGRAYNVLGDKDSAMSALLRFLVATYTNSFAYSWIAGVMVSFGVFAVVVGKWFSDQDITFDTKRLMRFIAEWASVGVAIGFLVACISPALLILQIPGVSQEIHVLVSPTAVIEFTAAGALFGAIIAVLSCPLYAFRGEAPLYVWLFLPGICFVMMAFLSYGFGINPHTFIHEIVKAGTTEDFISAFAHADSMTDKQILDIFNKDWRYVAGFWKQITVENNIDPAEGSSLYLGVTFVVYLGQFIVLYSRAIVHIYRRDPNKHRAIEANINPA</sequence>
<keyword evidence="1" id="KW-0812">Transmembrane</keyword>
<feature type="transmembrane region" description="Helical" evidence="1">
    <location>
        <begin position="6"/>
        <end position="23"/>
    </location>
</feature>